<dbReference type="HAMAP" id="MF_01343_B">
    <property type="entry name" value="Ribosomal_uS15_B"/>
    <property type="match status" value="1"/>
</dbReference>
<dbReference type="Proteomes" id="UP000241118">
    <property type="component" value="Unassembled WGS sequence"/>
</dbReference>
<dbReference type="SMART" id="SM01387">
    <property type="entry name" value="Ribosomal_S15"/>
    <property type="match status" value="1"/>
</dbReference>
<comment type="caution">
    <text evidence="7">The sequence shown here is derived from an EMBL/GenBank/DDBJ whole genome shotgun (WGS) entry which is preliminary data.</text>
</comment>
<reference evidence="7 8" key="1">
    <citation type="submission" date="2018-03" db="EMBL/GenBank/DDBJ databases">
        <title>Genomic Encyclopedia of Type Strains, Phase III (KMG-III): the genomes of soil and plant-associated and newly described type strains.</title>
        <authorList>
            <person name="Whitman W."/>
        </authorList>
    </citation>
    <scope>NUCLEOTIDE SEQUENCE [LARGE SCALE GENOMIC DNA]</scope>
    <source>
        <strain evidence="7 8">CGMCC 4.7097</strain>
    </source>
</reference>
<dbReference type="AlphaFoldDB" id="A0A2P8II05"/>
<keyword evidence="4 6" id="KW-0694">RNA-binding</keyword>
<dbReference type="GO" id="GO:0003735">
    <property type="term" value="F:structural constituent of ribosome"/>
    <property type="evidence" value="ECO:0007669"/>
    <property type="project" value="InterPro"/>
</dbReference>
<protein>
    <recommendedName>
        <fullName evidence="4">Small ribosomal subunit protein uS15</fullName>
    </recommendedName>
</protein>
<evidence type="ECO:0000256" key="3">
    <source>
        <dbReference type="ARBA" id="ARBA00064542"/>
    </source>
</evidence>
<gene>
    <name evidence="4" type="primary">rpsO</name>
    <name evidence="7" type="ORF">B0I31_101307</name>
</gene>
<evidence type="ECO:0000256" key="4">
    <source>
        <dbReference type="HAMAP-Rule" id="MF_01343"/>
    </source>
</evidence>
<name>A0A2P8II05_SACCR</name>
<dbReference type="GO" id="GO:0022627">
    <property type="term" value="C:cytosolic small ribosomal subunit"/>
    <property type="evidence" value="ECO:0007669"/>
    <property type="project" value="TreeGrafter"/>
</dbReference>
<dbReference type="InterPro" id="IPR000589">
    <property type="entry name" value="Ribosomal_uS15"/>
</dbReference>
<evidence type="ECO:0000256" key="6">
    <source>
        <dbReference type="RuleBase" id="RU004524"/>
    </source>
</evidence>
<organism evidence="7 8">
    <name type="scientific">Saccharothrix carnea</name>
    <dbReference type="NCBI Taxonomy" id="1280637"/>
    <lineage>
        <taxon>Bacteria</taxon>
        <taxon>Bacillati</taxon>
        <taxon>Actinomycetota</taxon>
        <taxon>Actinomycetes</taxon>
        <taxon>Pseudonocardiales</taxon>
        <taxon>Pseudonocardiaceae</taxon>
        <taxon>Saccharothrix</taxon>
    </lineage>
</organism>
<dbReference type="Gene3D" id="6.10.250.3130">
    <property type="match status" value="1"/>
</dbReference>
<proteinExistence type="inferred from homology"/>
<dbReference type="PANTHER" id="PTHR23321:SF26">
    <property type="entry name" value="SMALL RIBOSOMAL SUBUNIT PROTEIN US15M"/>
    <property type="match status" value="1"/>
</dbReference>
<dbReference type="RefSeq" id="WP_106613463.1">
    <property type="nucleotide sequence ID" value="NZ_PYAX01000001.1"/>
</dbReference>
<dbReference type="PROSITE" id="PS00362">
    <property type="entry name" value="RIBOSOMAL_S15"/>
    <property type="match status" value="1"/>
</dbReference>
<evidence type="ECO:0000256" key="1">
    <source>
        <dbReference type="ARBA" id="ARBA00022980"/>
    </source>
</evidence>
<evidence type="ECO:0000256" key="2">
    <source>
        <dbReference type="ARBA" id="ARBA00023274"/>
    </source>
</evidence>
<dbReference type="InterPro" id="IPR005290">
    <property type="entry name" value="Ribosomal_uS15_bac-type"/>
</dbReference>
<comment type="function">
    <text evidence="4">Forms an intersubunit bridge (bridge B4) with the 23S rRNA of the 50S subunit in the ribosome.</text>
</comment>
<dbReference type="GO" id="GO:0006412">
    <property type="term" value="P:translation"/>
    <property type="evidence" value="ECO:0007669"/>
    <property type="project" value="UniProtKB-UniRule"/>
</dbReference>
<accession>A0A2P8II05</accession>
<dbReference type="FunFam" id="1.10.287.10:FF:000002">
    <property type="entry name" value="30S ribosomal protein S15"/>
    <property type="match status" value="1"/>
</dbReference>
<evidence type="ECO:0000313" key="8">
    <source>
        <dbReference type="Proteomes" id="UP000241118"/>
    </source>
</evidence>
<dbReference type="SUPFAM" id="SSF47060">
    <property type="entry name" value="S15/NS1 RNA-binding domain"/>
    <property type="match status" value="1"/>
</dbReference>
<comment type="function">
    <text evidence="4 6">One of the primary rRNA binding proteins, it binds directly to 16S rRNA where it helps nucleate assembly of the platform of the 30S subunit by binding and bridging several RNA helices of the 16S rRNA.</text>
</comment>
<comment type="similarity">
    <text evidence="4 5">Belongs to the universal ribosomal protein uS15 family.</text>
</comment>
<dbReference type="Gene3D" id="1.10.287.10">
    <property type="entry name" value="S15/NS1, RNA-binding"/>
    <property type="match status" value="1"/>
</dbReference>
<comment type="subunit">
    <text evidence="3 4">Part of the 30S ribosomal subunit. Forms a bridge to the 50S subunit in the 70S ribosome, contacting the 23S rRNA.</text>
</comment>
<dbReference type="Pfam" id="PF00312">
    <property type="entry name" value="Ribosomal_S15"/>
    <property type="match status" value="1"/>
</dbReference>
<keyword evidence="4 6" id="KW-0699">rRNA-binding</keyword>
<evidence type="ECO:0000313" key="7">
    <source>
        <dbReference type="EMBL" id="PSL58091.1"/>
    </source>
</evidence>
<dbReference type="NCBIfam" id="TIGR00952">
    <property type="entry name" value="S15_bact"/>
    <property type="match status" value="1"/>
</dbReference>
<keyword evidence="2 4" id="KW-0687">Ribonucleoprotein</keyword>
<dbReference type="GO" id="GO:0019843">
    <property type="term" value="F:rRNA binding"/>
    <property type="evidence" value="ECO:0007669"/>
    <property type="project" value="UniProtKB-UniRule"/>
</dbReference>
<dbReference type="InterPro" id="IPR009068">
    <property type="entry name" value="uS15_NS1_RNA-bd_sf"/>
</dbReference>
<dbReference type="PANTHER" id="PTHR23321">
    <property type="entry name" value="RIBOSOMAL PROTEIN S15, BACTERIAL AND ORGANELLAR"/>
    <property type="match status" value="1"/>
</dbReference>
<keyword evidence="1 4" id="KW-0689">Ribosomal protein</keyword>
<evidence type="ECO:0000256" key="5">
    <source>
        <dbReference type="RuleBase" id="RU003919"/>
    </source>
</evidence>
<keyword evidence="8" id="KW-1185">Reference proteome</keyword>
<dbReference type="EMBL" id="PYAX01000001">
    <property type="protein sequence ID" value="PSL58091.1"/>
    <property type="molecule type" value="Genomic_DNA"/>
</dbReference>
<sequence length="89" mass="10349">MALTTDQKKTILAEYGVHDTDTGSAEAQVALLSKRIADLTEHLKKHKHDHHSRRGLLLLVGRRRRLLNYLQKVDIQRYRDLIGRLGLRR</sequence>
<dbReference type="OrthoDB" id="9799262at2"/>